<dbReference type="GeneID" id="77728022"/>
<gene>
    <name evidence="1" type="ORF">MKK02DRAFT_33930</name>
</gene>
<name>A0AA38H921_9TREE</name>
<protein>
    <submittedName>
        <fullName evidence="1">Uncharacterized protein</fullName>
    </submittedName>
</protein>
<keyword evidence="2" id="KW-1185">Reference proteome</keyword>
<comment type="caution">
    <text evidence="1">The sequence shown here is derived from an EMBL/GenBank/DDBJ whole genome shotgun (WGS) entry which is preliminary data.</text>
</comment>
<dbReference type="Proteomes" id="UP001164286">
    <property type="component" value="Unassembled WGS sequence"/>
</dbReference>
<dbReference type="AlphaFoldDB" id="A0AA38H921"/>
<dbReference type="EMBL" id="JAKWFO010000005">
    <property type="protein sequence ID" value="KAI9636827.1"/>
    <property type="molecule type" value="Genomic_DNA"/>
</dbReference>
<organism evidence="1 2">
    <name type="scientific">Dioszegia hungarica</name>
    <dbReference type="NCBI Taxonomy" id="4972"/>
    <lineage>
        <taxon>Eukaryota</taxon>
        <taxon>Fungi</taxon>
        <taxon>Dikarya</taxon>
        <taxon>Basidiomycota</taxon>
        <taxon>Agaricomycotina</taxon>
        <taxon>Tremellomycetes</taxon>
        <taxon>Tremellales</taxon>
        <taxon>Bulleribasidiaceae</taxon>
        <taxon>Dioszegia</taxon>
    </lineage>
</organism>
<evidence type="ECO:0000313" key="1">
    <source>
        <dbReference type="EMBL" id="KAI9636827.1"/>
    </source>
</evidence>
<dbReference type="RefSeq" id="XP_052946604.1">
    <property type="nucleotide sequence ID" value="XM_053088817.1"/>
</dbReference>
<sequence>MPDDTVNSPNAPPETATEVTNQLTYMSGSLGDLLRKARAKETRREATPGTLSPKVFWTSGSRLSLIPLSILPANRDVMAIGGTSPHSYQFVGWTDLWRYPFPQASGETSTIALNAICSTGISLDTAASMKASLAREHAQDPTDEGRAVRVDTGPFYDGNTLFIATAPCVNWGQVFDRTLADSDNRPTFETDIMSAVESGDRLTMVLNSIALPGAMKLSLDHPYRGHIGTLPDDAESV</sequence>
<evidence type="ECO:0000313" key="2">
    <source>
        <dbReference type="Proteomes" id="UP001164286"/>
    </source>
</evidence>
<proteinExistence type="predicted"/>
<accession>A0AA38H921</accession>
<reference evidence="1" key="1">
    <citation type="journal article" date="2022" name="G3 (Bethesda)">
        <title>High quality genome of the basidiomycete yeast Dioszegia hungarica PDD-24b-2 isolated from cloud water.</title>
        <authorList>
            <person name="Jarrige D."/>
            <person name="Haridas S."/>
            <person name="Bleykasten-Grosshans C."/>
            <person name="Joly M."/>
            <person name="Nadalig T."/>
            <person name="Sancelme M."/>
            <person name="Vuilleumier S."/>
            <person name="Grigoriev I.V."/>
            <person name="Amato P."/>
            <person name="Bringel F."/>
        </authorList>
    </citation>
    <scope>NUCLEOTIDE SEQUENCE</scope>
    <source>
        <strain evidence="1">PDD-24b-2</strain>
    </source>
</reference>